<protein>
    <submittedName>
        <fullName evidence="1">Uncharacterized protein</fullName>
    </submittedName>
</protein>
<proteinExistence type="predicted"/>
<dbReference type="EMBL" id="GGEC01040141">
    <property type="protein sequence ID" value="MBX20625.1"/>
    <property type="molecule type" value="Transcribed_RNA"/>
</dbReference>
<evidence type="ECO:0000313" key="1">
    <source>
        <dbReference type="EMBL" id="MBX20625.1"/>
    </source>
</evidence>
<reference evidence="1" key="1">
    <citation type="submission" date="2018-02" db="EMBL/GenBank/DDBJ databases">
        <title>Rhizophora mucronata_Transcriptome.</title>
        <authorList>
            <person name="Meera S.P."/>
            <person name="Sreeshan A."/>
            <person name="Augustine A."/>
        </authorList>
    </citation>
    <scope>NUCLEOTIDE SEQUENCE</scope>
    <source>
        <tissue evidence="1">Leaf</tissue>
    </source>
</reference>
<sequence length="44" mass="4995">MILTLIPRTPCLKRTCLTAESIYSLTGCPDDIMYPSLNFIDFAR</sequence>
<organism evidence="1">
    <name type="scientific">Rhizophora mucronata</name>
    <name type="common">Asiatic mangrove</name>
    <dbReference type="NCBI Taxonomy" id="61149"/>
    <lineage>
        <taxon>Eukaryota</taxon>
        <taxon>Viridiplantae</taxon>
        <taxon>Streptophyta</taxon>
        <taxon>Embryophyta</taxon>
        <taxon>Tracheophyta</taxon>
        <taxon>Spermatophyta</taxon>
        <taxon>Magnoliopsida</taxon>
        <taxon>eudicotyledons</taxon>
        <taxon>Gunneridae</taxon>
        <taxon>Pentapetalae</taxon>
        <taxon>rosids</taxon>
        <taxon>fabids</taxon>
        <taxon>Malpighiales</taxon>
        <taxon>Rhizophoraceae</taxon>
        <taxon>Rhizophora</taxon>
    </lineage>
</organism>
<dbReference type="EMBL" id="GGEC01040138">
    <property type="protein sequence ID" value="MBX20622.1"/>
    <property type="molecule type" value="Transcribed_RNA"/>
</dbReference>
<accession>A0A2P2LRL5</accession>
<name>A0A2P2LRL5_RHIMU</name>
<dbReference type="AlphaFoldDB" id="A0A2P2LRL5"/>